<evidence type="ECO:0000313" key="3">
    <source>
        <dbReference type="EMBL" id="TCP15950.1"/>
    </source>
</evidence>
<dbReference type="Pfam" id="PF13020">
    <property type="entry name" value="NOV_C"/>
    <property type="match status" value="1"/>
</dbReference>
<evidence type="ECO:0000259" key="2">
    <source>
        <dbReference type="Pfam" id="PF26345"/>
    </source>
</evidence>
<gene>
    <name evidence="3" type="ORF">EV674_12221</name>
</gene>
<dbReference type="Proteomes" id="UP000295182">
    <property type="component" value="Unassembled WGS sequence"/>
</dbReference>
<dbReference type="InterPro" id="IPR058807">
    <property type="entry name" value="ScoMcrA_N"/>
</dbReference>
<dbReference type="Pfam" id="PF26345">
    <property type="entry name" value="ScoMcrA_N"/>
    <property type="match status" value="1"/>
</dbReference>
<dbReference type="OrthoDB" id="9802640at2"/>
<keyword evidence="4" id="KW-1185">Reference proteome</keyword>
<sequence length="380" mass="43265">MASDLSQLMSPAAVQAALDEFGRLGRSDFLNRYGFGKSRDYMVRNPLTGDLCDSKAIVGAAFCHQFPQHGPLKPSEFSEGDATVVTKLQSLGFEVVRIGEDWSLEEVKAAVSAYFEMLTLEARQERYNKSEFNAALRQRLRGRSKSSVELKHQNISAVLQALELPFIAGYKPRGNAQLLLRKVVQAFVLEHSDLMRQIVDALEEVRPSQSKTFKAVLVEPPALEQVVRLTSGLPRPRLPRKVDYVLRDETNRRLGRAGEQWVLEFEQQRLRTQGQDELFQRVDWISDRLGDGAGYDILSYDAPSLPRYIEVKTTNGPHASSFVISRNELEFSKEVKDAFYLYRVFQFRESPALYMLNGDISKHLHLEPMDYRASFRQLIG</sequence>
<comment type="caution">
    <text evidence="3">The sequence shown here is derived from an EMBL/GenBank/DDBJ whole genome shotgun (WGS) entry which is preliminary data.</text>
</comment>
<reference evidence="3 4" key="1">
    <citation type="submission" date="2019-03" db="EMBL/GenBank/DDBJ databases">
        <title>Genomic Encyclopedia of Type Strains, Phase IV (KMG-IV): sequencing the most valuable type-strain genomes for metagenomic binning, comparative biology and taxonomic classification.</title>
        <authorList>
            <person name="Goeker M."/>
        </authorList>
    </citation>
    <scope>NUCLEOTIDE SEQUENCE [LARGE SCALE GENOMIC DNA]</scope>
    <source>
        <strain evidence="3 4">DSM 1837</strain>
    </source>
</reference>
<feature type="domain" description="Protein NO VEIN C-terminal" evidence="1">
    <location>
        <begin position="258"/>
        <end position="354"/>
    </location>
</feature>
<dbReference type="EMBL" id="SLXH01000022">
    <property type="protein sequence ID" value="TCP15950.1"/>
    <property type="molecule type" value="Genomic_DNA"/>
</dbReference>
<dbReference type="AlphaFoldDB" id="A0A4R2N532"/>
<dbReference type="RefSeq" id="WP_119014342.1">
    <property type="nucleotide sequence ID" value="NZ_QXNC01000033.1"/>
</dbReference>
<feature type="domain" description="ScoMcrA-like N-terminal head" evidence="2">
    <location>
        <begin position="11"/>
        <end position="96"/>
    </location>
</feature>
<proteinExistence type="predicted"/>
<name>A0A4R2N532_9BURK</name>
<organism evidence="3 4">
    <name type="scientific">Simplicispira metamorpha</name>
    <dbReference type="NCBI Taxonomy" id="80881"/>
    <lineage>
        <taxon>Bacteria</taxon>
        <taxon>Pseudomonadati</taxon>
        <taxon>Pseudomonadota</taxon>
        <taxon>Betaproteobacteria</taxon>
        <taxon>Burkholderiales</taxon>
        <taxon>Comamonadaceae</taxon>
        <taxon>Simplicispira</taxon>
    </lineage>
</organism>
<evidence type="ECO:0000259" key="1">
    <source>
        <dbReference type="Pfam" id="PF13020"/>
    </source>
</evidence>
<accession>A0A4R2N532</accession>
<dbReference type="InterPro" id="IPR024975">
    <property type="entry name" value="NOV_C"/>
</dbReference>
<protein>
    <submittedName>
        <fullName evidence="3">Uncharacterized protein DUF3883</fullName>
    </submittedName>
</protein>
<evidence type="ECO:0000313" key="4">
    <source>
        <dbReference type="Proteomes" id="UP000295182"/>
    </source>
</evidence>